<dbReference type="AlphaFoldDB" id="A0A6J4NK42"/>
<dbReference type="GO" id="GO:0015074">
    <property type="term" value="P:DNA integration"/>
    <property type="evidence" value="ECO:0007669"/>
    <property type="project" value="UniProtKB-KW"/>
</dbReference>
<sequence length="317" mass="36411">MAKLLDRVRALMRMRNYSYETEKRYVYWIRRYIGFHNIRNPVEMSVPEVEAFLSHIAVEGRVSASTQNQALAALLFLYRDVLGVDLPWLEKFTPAKKSDYVPVVLTKDEVKQILGHLKGTNRLIADLLYGAGLRLIEALRLRVKDLDFGFKQIIVRSGKGGKDRFTILPTKLIEPLQEQLRIARKLHEADLRRGLGRVEMPFAFERKYPNAQTEWGWQFVFPSSKLSVNARSGNMGRHHVSASSLQKPFKDAVRKSRVPKNASPHALRHSFATHLLQDGYDIRTIQDLLGHKEISTTMIYTHVLQNNRLGVRSPIDA</sequence>
<dbReference type="Gene3D" id="1.10.443.10">
    <property type="entry name" value="Intergrase catalytic core"/>
    <property type="match status" value="1"/>
</dbReference>
<protein>
    <submittedName>
        <fullName evidence="8">Integron integrase IntIPac</fullName>
    </submittedName>
</protein>
<dbReference type="InterPro" id="IPR011946">
    <property type="entry name" value="Integrase_integron-type"/>
</dbReference>
<feature type="domain" description="Core-binding (CB)" evidence="7">
    <location>
        <begin position="1"/>
        <end position="82"/>
    </location>
</feature>
<reference evidence="8" key="1">
    <citation type="submission" date="2020-02" db="EMBL/GenBank/DDBJ databases">
        <authorList>
            <person name="Meier V. D."/>
        </authorList>
    </citation>
    <scope>NUCLEOTIDE SEQUENCE</scope>
    <source>
        <strain evidence="8">AVDCRST_MAG74</strain>
    </source>
</reference>
<organism evidence="8">
    <name type="scientific">uncultured Pyrinomonadaceae bacterium</name>
    <dbReference type="NCBI Taxonomy" id="2283094"/>
    <lineage>
        <taxon>Bacteria</taxon>
        <taxon>Pseudomonadati</taxon>
        <taxon>Acidobacteriota</taxon>
        <taxon>Blastocatellia</taxon>
        <taxon>Blastocatellales</taxon>
        <taxon>Pyrinomonadaceae</taxon>
        <taxon>environmental samples</taxon>
    </lineage>
</organism>
<dbReference type="InterPro" id="IPR004107">
    <property type="entry name" value="Integrase_SAM-like_N"/>
</dbReference>
<evidence type="ECO:0000256" key="4">
    <source>
        <dbReference type="ARBA" id="ARBA00023172"/>
    </source>
</evidence>
<evidence type="ECO:0000259" key="7">
    <source>
        <dbReference type="PROSITE" id="PS51900"/>
    </source>
</evidence>
<dbReference type="InterPro" id="IPR050090">
    <property type="entry name" value="Tyrosine_recombinase_XerCD"/>
</dbReference>
<evidence type="ECO:0000256" key="5">
    <source>
        <dbReference type="PROSITE-ProRule" id="PRU01248"/>
    </source>
</evidence>
<evidence type="ECO:0000256" key="2">
    <source>
        <dbReference type="ARBA" id="ARBA00022908"/>
    </source>
</evidence>
<dbReference type="Pfam" id="PF13495">
    <property type="entry name" value="Phage_int_SAM_4"/>
    <property type="match status" value="1"/>
</dbReference>
<gene>
    <name evidence="8" type="ORF">AVDCRST_MAG74-821</name>
</gene>
<name>A0A6J4NK42_9BACT</name>
<dbReference type="InterPro" id="IPR011010">
    <property type="entry name" value="DNA_brk_join_enz"/>
</dbReference>
<dbReference type="InterPro" id="IPR044068">
    <property type="entry name" value="CB"/>
</dbReference>
<dbReference type="PROSITE" id="PS51900">
    <property type="entry name" value="CB"/>
    <property type="match status" value="1"/>
</dbReference>
<dbReference type="PANTHER" id="PTHR30349">
    <property type="entry name" value="PHAGE INTEGRASE-RELATED"/>
    <property type="match status" value="1"/>
</dbReference>
<dbReference type="GO" id="GO:0006310">
    <property type="term" value="P:DNA recombination"/>
    <property type="evidence" value="ECO:0007669"/>
    <property type="project" value="UniProtKB-KW"/>
</dbReference>
<keyword evidence="2" id="KW-0229">DNA integration</keyword>
<evidence type="ECO:0000259" key="6">
    <source>
        <dbReference type="PROSITE" id="PS51898"/>
    </source>
</evidence>
<keyword evidence="3 5" id="KW-0238">DNA-binding</keyword>
<dbReference type="PROSITE" id="PS51898">
    <property type="entry name" value="TYR_RECOMBINASE"/>
    <property type="match status" value="1"/>
</dbReference>
<dbReference type="NCBIfam" id="TIGR02249">
    <property type="entry name" value="integrase_gron"/>
    <property type="match status" value="1"/>
</dbReference>
<feature type="domain" description="Tyr recombinase" evidence="6">
    <location>
        <begin position="100"/>
        <end position="314"/>
    </location>
</feature>
<dbReference type="Pfam" id="PF00589">
    <property type="entry name" value="Phage_integrase"/>
    <property type="match status" value="1"/>
</dbReference>
<dbReference type="GO" id="GO:0003677">
    <property type="term" value="F:DNA binding"/>
    <property type="evidence" value="ECO:0007669"/>
    <property type="project" value="UniProtKB-UniRule"/>
</dbReference>
<evidence type="ECO:0000313" key="8">
    <source>
        <dbReference type="EMBL" id="CAA9386498.1"/>
    </source>
</evidence>
<dbReference type="InterPro" id="IPR010998">
    <property type="entry name" value="Integrase_recombinase_N"/>
</dbReference>
<evidence type="ECO:0000256" key="3">
    <source>
        <dbReference type="ARBA" id="ARBA00023125"/>
    </source>
</evidence>
<dbReference type="InterPro" id="IPR013762">
    <property type="entry name" value="Integrase-like_cat_sf"/>
</dbReference>
<dbReference type="Gene3D" id="1.10.150.130">
    <property type="match status" value="1"/>
</dbReference>
<dbReference type="EMBL" id="CADCUR010000055">
    <property type="protein sequence ID" value="CAA9386498.1"/>
    <property type="molecule type" value="Genomic_DNA"/>
</dbReference>
<evidence type="ECO:0000256" key="1">
    <source>
        <dbReference type="ARBA" id="ARBA00008857"/>
    </source>
</evidence>
<proteinExistence type="inferred from homology"/>
<dbReference type="InterPro" id="IPR002104">
    <property type="entry name" value="Integrase_catalytic"/>
</dbReference>
<keyword evidence="4" id="KW-0233">DNA recombination</keyword>
<comment type="similarity">
    <text evidence="1">Belongs to the 'phage' integrase family.</text>
</comment>
<dbReference type="PANTHER" id="PTHR30349:SF64">
    <property type="entry name" value="PROPHAGE INTEGRASE INTD-RELATED"/>
    <property type="match status" value="1"/>
</dbReference>
<dbReference type="SUPFAM" id="SSF56349">
    <property type="entry name" value="DNA breaking-rejoining enzymes"/>
    <property type="match status" value="1"/>
</dbReference>
<accession>A0A6J4NK42</accession>